<dbReference type="Proteomes" id="UP000600918">
    <property type="component" value="Unassembled WGS sequence"/>
</dbReference>
<feature type="transmembrane region" description="Helical" evidence="2">
    <location>
        <begin position="48"/>
        <end position="65"/>
    </location>
</feature>
<sequence length="83" mass="8529">MNIIKVNYNWEEPRANISTEEEKNGTDERSGNERGRALVKKDGRDDSGGLVMVVVVVIVMVMVVGDGGGNGGGGGSGGGVSHG</sequence>
<proteinExistence type="predicted"/>
<evidence type="ECO:0000256" key="1">
    <source>
        <dbReference type="SAM" id="MobiDB-lite"/>
    </source>
</evidence>
<keyword evidence="2" id="KW-1133">Transmembrane helix</keyword>
<comment type="caution">
    <text evidence="3">The sequence shown here is derived from an EMBL/GenBank/DDBJ whole genome shotgun (WGS) entry which is preliminary data.</text>
</comment>
<feature type="region of interest" description="Disordered" evidence="1">
    <location>
        <begin position="12"/>
        <end position="45"/>
    </location>
</feature>
<keyword evidence="4" id="KW-1185">Reference proteome</keyword>
<feature type="compositionally biased region" description="Basic and acidic residues" evidence="1">
    <location>
        <begin position="20"/>
        <end position="45"/>
    </location>
</feature>
<dbReference type="EMBL" id="JACSDY010000007">
    <property type="protein sequence ID" value="KAF7423626.1"/>
    <property type="molecule type" value="Genomic_DNA"/>
</dbReference>
<dbReference type="AlphaFoldDB" id="A0A834P0R7"/>
<name>A0A834P0R7_VESPE</name>
<evidence type="ECO:0000313" key="3">
    <source>
        <dbReference type="EMBL" id="KAF7423626.1"/>
    </source>
</evidence>
<evidence type="ECO:0000256" key="2">
    <source>
        <dbReference type="SAM" id="Phobius"/>
    </source>
</evidence>
<accession>A0A834P0R7</accession>
<protein>
    <submittedName>
        <fullName evidence="3">Uncharacterized protein</fullName>
    </submittedName>
</protein>
<keyword evidence="2" id="KW-0472">Membrane</keyword>
<keyword evidence="2" id="KW-0812">Transmembrane</keyword>
<organism evidence="3 4">
    <name type="scientific">Vespula pensylvanica</name>
    <name type="common">Western yellow jacket</name>
    <name type="synonym">Wasp</name>
    <dbReference type="NCBI Taxonomy" id="30213"/>
    <lineage>
        <taxon>Eukaryota</taxon>
        <taxon>Metazoa</taxon>
        <taxon>Ecdysozoa</taxon>
        <taxon>Arthropoda</taxon>
        <taxon>Hexapoda</taxon>
        <taxon>Insecta</taxon>
        <taxon>Pterygota</taxon>
        <taxon>Neoptera</taxon>
        <taxon>Endopterygota</taxon>
        <taxon>Hymenoptera</taxon>
        <taxon>Apocrita</taxon>
        <taxon>Aculeata</taxon>
        <taxon>Vespoidea</taxon>
        <taxon>Vespidae</taxon>
        <taxon>Vespinae</taxon>
        <taxon>Vespula</taxon>
    </lineage>
</organism>
<evidence type="ECO:0000313" key="4">
    <source>
        <dbReference type="Proteomes" id="UP000600918"/>
    </source>
</evidence>
<reference evidence="3" key="1">
    <citation type="journal article" date="2020" name="G3 (Bethesda)">
        <title>High-Quality Assemblies for Three Invasive Social Wasps from the &lt;i&gt;Vespula&lt;/i&gt; Genus.</title>
        <authorList>
            <person name="Harrop T.W.R."/>
            <person name="Guhlin J."/>
            <person name="McLaughlin G.M."/>
            <person name="Permina E."/>
            <person name="Stockwell P."/>
            <person name="Gilligan J."/>
            <person name="Le Lec M.F."/>
            <person name="Gruber M.A.M."/>
            <person name="Quinn O."/>
            <person name="Lovegrove M."/>
            <person name="Duncan E.J."/>
            <person name="Remnant E.J."/>
            <person name="Van Eeckhoven J."/>
            <person name="Graham B."/>
            <person name="Knapp R.A."/>
            <person name="Langford K.W."/>
            <person name="Kronenberg Z."/>
            <person name="Press M.O."/>
            <person name="Eacker S.M."/>
            <person name="Wilson-Rankin E.E."/>
            <person name="Purcell J."/>
            <person name="Lester P.J."/>
            <person name="Dearden P.K."/>
        </authorList>
    </citation>
    <scope>NUCLEOTIDE SEQUENCE</scope>
    <source>
        <strain evidence="3">Volc-1</strain>
    </source>
</reference>
<gene>
    <name evidence="3" type="ORF">H0235_008909</name>
</gene>